<dbReference type="AlphaFoldDB" id="A0A6G0YCL7"/>
<feature type="region of interest" description="Disordered" evidence="1">
    <location>
        <begin position="1"/>
        <end position="22"/>
    </location>
</feature>
<proteinExistence type="predicted"/>
<name>A0A6G0YCL7_APHCR</name>
<keyword evidence="3" id="KW-0418">Kinase</keyword>
<feature type="compositionally biased region" description="Polar residues" evidence="1">
    <location>
        <begin position="1"/>
        <end position="12"/>
    </location>
</feature>
<dbReference type="EMBL" id="VUJU01004777">
    <property type="protein sequence ID" value="KAF0753285.1"/>
    <property type="molecule type" value="Genomic_DNA"/>
</dbReference>
<evidence type="ECO:0000313" key="4">
    <source>
        <dbReference type="Proteomes" id="UP000478052"/>
    </source>
</evidence>
<comment type="caution">
    <text evidence="3">The sequence shown here is derived from an EMBL/GenBank/DDBJ whole genome shotgun (WGS) entry which is preliminary data.</text>
</comment>
<keyword evidence="2" id="KW-0472">Membrane</keyword>
<sequence length="329" mass="38869">MINVPSKSSINSHRSDRKHNPPDLYGTGKIAFEHILHCDKKNIIIFFFILQKRILVSYLSGISDRYCNDVQIFRREDMPYKKIYLRVYITINYNISNGFIVMVIDKTLNKTKLIISELKRCALVINKIKTLQNIVYFIEIKAKSQENYIGSSTTSVVSNFNDEYNSFPILSYHSYQISIYEVHSVGCKKVQFTYVLTPNKHSLFTNAKLHSLHNDENNELHYYEVYLNSQNDELSISSEIHHSRTTTLNFIFKNNKLQLLSVFNRRFKRLKIYIFFPNQFAINAFIFRAARLLEWIVKKTSTNKLYDQEPKLVRLQSLIERFLQFSLKL</sequence>
<organism evidence="3 4">
    <name type="scientific">Aphis craccivora</name>
    <name type="common">Cowpea aphid</name>
    <dbReference type="NCBI Taxonomy" id="307492"/>
    <lineage>
        <taxon>Eukaryota</taxon>
        <taxon>Metazoa</taxon>
        <taxon>Ecdysozoa</taxon>
        <taxon>Arthropoda</taxon>
        <taxon>Hexapoda</taxon>
        <taxon>Insecta</taxon>
        <taxon>Pterygota</taxon>
        <taxon>Neoptera</taxon>
        <taxon>Paraneoptera</taxon>
        <taxon>Hemiptera</taxon>
        <taxon>Sternorrhyncha</taxon>
        <taxon>Aphidomorpha</taxon>
        <taxon>Aphidoidea</taxon>
        <taxon>Aphididae</taxon>
        <taxon>Aphidini</taxon>
        <taxon>Aphis</taxon>
        <taxon>Aphis</taxon>
    </lineage>
</organism>
<accession>A0A6G0YCL7</accession>
<keyword evidence="4" id="KW-1185">Reference proteome</keyword>
<evidence type="ECO:0000256" key="1">
    <source>
        <dbReference type="SAM" id="MobiDB-lite"/>
    </source>
</evidence>
<keyword evidence="3" id="KW-0808">Transferase</keyword>
<evidence type="ECO:0000256" key="2">
    <source>
        <dbReference type="SAM" id="Phobius"/>
    </source>
</evidence>
<dbReference type="GO" id="GO:0016301">
    <property type="term" value="F:kinase activity"/>
    <property type="evidence" value="ECO:0007669"/>
    <property type="project" value="UniProtKB-KW"/>
</dbReference>
<keyword evidence="3" id="KW-0675">Receptor</keyword>
<feature type="transmembrane region" description="Helical" evidence="2">
    <location>
        <begin position="83"/>
        <end position="104"/>
    </location>
</feature>
<gene>
    <name evidence="3" type="ORF">FWK35_00012908</name>
</gene>
<reference evidence="3 4" key="1">
    <citation type="submission" date="2019-08" db="EMBL/GenBank/DDBJ databases">
        <title>Whole genome of Aphis craccivora.</title>
        <authorList>
            <person name="Voronova N.V."/>
            <person name="Shulinski R.S."/>
            <person name="Bandarenka Y.V."/>
            <person name="Zhorov D.G."/>
            <person name="Warner D."/>
        </authorList>
    </citation>
    <scope>NUCLEOTIDE SEQUENCE [LARGE SCALE GENOMIC DNA]</scope>
    <source>
        <strain evidence="3">180601</strain>
        <tissue evidence="3">Whole Body</tissue>
    </source>
</reference>
<keyword evidence="2" id="KW-1133">Transmembrane helix</keyword>
<keyword evidence="2" id="KW-0812">Transmembrane</keyword>
<evidence type="ECO:0000313" key="3">
    <source>
        <dbReference type="EMBL" id="KAF0753285.1"/>
    </source>
</evidence>
<dbReference type="Proteomes" id="UP000478052">
    <property type="component" value="Unassembled WGS sequence"/>
</dbReference>
<protein>
    <submittedName>
        <fullName evidence="3">Tyrosine-protein kinase receptor Tie-2</fullName>
    </submittedName>
</protein>